<accession>A0A0D6P4U4</accession>
<keyword evidence="2" id="KW-1185">Reference proteome</keyword>
<comment type="caution">
    <text evidence="1">The sequence shown here is derived from an EMBL/GenBank/DDBJ whole genome shotgun (WGS) entry which is preliminary data.</text>
</comment>
<organism evidence="1 2">
    <name type="scientific">Acidisphaera rubrifaciens HS-AP3</name>
    <dbReference type="NCBI Taxonomy" id="1231350"/>
    <lineage>
        <taxon>Bacteria</taxon>
        <taxon>Pseudomonadati</taxon>
        <taxon>Pseudomonadota</taxon>
        <taxon>Alphaproteobacteria</taxon>
        <taxon>Acetobacterales</taxon>
        <taxon>Acetobacteraceae</taxon>
        <taxon>Acidisphaera</taxon>
    </lineage>
</organism>
<proteinExistence type="predicted"/>
<reference evidence="1 2" key="1">
    <citation type="submission" date="2012-11" db="EMBL/GenBank/DDBJ databases">
        <title>Whole genome sequence of Acidisphaera rubrifaciens HS-AP3.</title>
        <authorList>
            <person name="Azuma Y."/>
            <person name="Higashiura N."/>
            <person name="Hirakawa H."/>
            <person name="Matsushita K."/>
        </authorList>
    </citation>
    <scope>NUCLEOTIDE SEQUENCE [LARGE SCALE GENOMIC DNA]</scope>
    <source>
        <strain evidence="1 2">HS-AP3</strain>
    </source>
</reference>
<name>A0A0D6P4U4_9PROT</name>
<dbReference type="EMBL" id="BANB01000086">
    <property type="protein sequence ID" value="GAN76366.1"/>
    <property type="molecule type" value="Genomic_DNA"/>
</dbReference>
<dbReference type="Proteomes" id="UP000032680">
    <property type="component" value="Unassembled WGS sequence"/>
</dbReference>
<sequence>MGIQNFPPALQPIIQQGFLEREFQQALQSRLGYRAVADREEIAVGIGETLTKTRAGLKPSVTVPLAPATNTNLDNGLTPTTWGVEQYTLSINHYAATTDLNMVTSRVGIASQFLQNAYVNGEQAARSLDELARNALFAAYFSGNTRVGTTLAAAGPAISVDDIRGFTTTFAYGVPAPVSTTAPLTVTIGSNVYQVVGAAPDATNVSTAPGGVSGSLTLSANVTVADATAGNTVTAANASVIERPAGRTNTAALQAGDTLTMGNLLDAVAALRTNAVPEIDGVYNCYLDPVSARQLFADPDFRQLFQGATSANQVFRRAMVNDFLGLRFIPTTEAYVQPHPSLAGLVVRRPIVCGQGALIEGDFAGMATEDVAPRDSIVSMVDGVAMVTREPIDRLQQIIAQSWYWIGGFCAPTDTTTNSTTIPTATNAAYKRAVMIEHIG</sequence>
<evidence type="ECO:0000313" key="1">
    <source>
        <dbReference type="EMBL" id="GAN76366.1"/>
    </source>
</evidence>
<dbReference type="AlphaFoldDB" id="A0A0D6P4U4"/>
<gene>
    <name evidence="1" type="ORF">Asru_0086_42</name>
</gene>
<dbReference type="OrthoDB" id="7279930at2"/>
<dbReference type="RefSeq" id="WP_048860174.1">
    <property type="nucleotide sequence ID" value="NZ_BANB01000086.1"/>
</dbReference>
<protein>
    <submittedName>
        <fullName evidence="1">Phage protein</fullName>
    </submittedName>
</protein>
<evidence type="ECO:0000313" key="2">
    <source>
        <dbReference type="Proteomes" id="UP000032680"/>
    </source>
</evidence>